<sequence length="299" mass="34275">MAINADVQARYEARIDELFAGEEPRFHSGVTVLVRADVLDMLGYGDQPVILAEVKVRKSYDNHPEMTAEIWKKIPQWLENPAMVFVSDTNPDRLVFIAPEKIGDNTVRLIIAEELDNQGNRHLLLNAYSSEKSPFGRWLEDRLLLYADTKEAPQILGKYARRLRHVLEDPAFRPDARINGTGRGKQKALGLGTILTEKKLEGYRKRTQHVEVSLPQQEQDPRTEKIQLAKSLHGRYLDTTRLTAERKEAEKKRLDAVIKTTPLEQIERFIGMLRSELRKAQEKTKTKNIGKNRSGSIER</sequence>
<dbReference type="RefSeq" id="WP_115612267.1">
    <property type="nucleotide sequence ID" value="NZ_JBHLZC010000001.1"/>
</dbReference>
<organism evidence="3 4">
    <name type="scientific">Cardiobacterium valvarum</name>
    <dbReference type="NCBI Taxonomy" id="194702"/>
    <lineage>
        <taxon>Bacteria</taxon>
        <taxon>Pseudomonadati</taxon>
        <taxon>Pseudomonadota</taxon>
        <taxon>Gammaproteobacteria</taxon>
        <taxon>Cardiobacteriales</taxon>
        <taxon>Cardiobacteriaceae</taxon>
        <taxon>Cardiobacterium</taxon>
    </lineage>
</organism>
<keyword evidence="4" id="KW-1185">Reference proteome</keyword>
<name>A0A381EDC0_9GAMM</name>
<dbReference type="Proteomes" id="UP000254572">
    <property type="component" value="Unassembled WGS sequence"/>
</dbReference>
<accession>A0A381EDC0</accession>
<reference evidence="3 4" key="1">
    <citation type="submission" date="2018-06" db="EMBL/GenBank/DDBJ databases">
        <authorList>
            <consortium name="Pathogen Informatics"/>
            <person name="Doyle S."/>
        </authorList>
    </citation>
    <scope>NUCLEOTIDE SEQUENCE [LARGE SCALE GENOMIC DNA]</scope>
    <source>
        <strain evidence="3 4">NCTC13294</strain>
    </source>
</reference>
<gene>
    <name evidence="3" type="ORF">NCTC13294_02126</name>
</gene>
<evidence type="ECO:0000313" key="3">
    <source>
        <dbReference type="EMBL" id="SUX24873.1"/>
    </source>
</evidence>
<feature type="domain" description="Phage MuF C-terminal" evidence="2">
    <location>
        <begin position="55"/>
        <end position="153"/>
    </location>
</feature>
<dbReference type="EMBL" id="UFUW01000001">
    <property type="protein sequence ID" value="SUX24873.1"/>
    <property type="molecule type" value="Genomic_DNA"/>
</dbReference>
<proteinExistence type="predicted"/>
<dbReference type="Pfam" id="PF18819">
    <property type="entry name" value="MuF_C"/>
    <property type="match status" value="1"/>
</dbReference>
<evidence type="ECO:0000256" key="1">
    <source>
        <dbReference type="SAM" id="MobiDB-lite"/>
    </source>
</evidence>
<evidence type="ECO:0000259" key="2">
    <source>
        <dbReference type="Pfam" id="PF18819"/>
    </source>
</evidence>
<dbReference type="InterPro" id="IPR041131">
    <property type="entry name" value="MuF_C"/>
</dbReference>
<dbReference type="AlphaFoldDB" id="A0A381EDC0"/>
<feature type="compositionally biased region" description="Polar residues" evidence="1">
    <location>
        <begin position="287"/>
        <end position="299"/>
    </location>
</feature>
<feature type="region of interest" description="Disordered" evidence="1">
    <location>
        <begin position="280"/>
        <end position="299"/>
    </location>
</feature>
<evidence type="ECO:0000313" key="4">
    <source>
        <dbReference type="Proteomes" id="UP000254572"/>
    </source>
</evidence>
<protein>
    <recommendedName>
        <fullName evidence="2">Phage MuF C-terminal domain-containing protein</fullName>
    </recommendedName>
</protein>